<protein>
    <submittedName>
        <fullName evidence="2">Uncharacterized protein</fullName>
    </submittedName>
</protein>
<feature type="transmembrane region" description="Helical" evidence="1">
    <location>
        <begin position="33"/>
        <end position="55"/>
    </location>
</feature>
<dbReference type="AlphaFoldDB" id="A0A553ZVW8"/>
<organism evidence="2 3">
    <name type="scientific">Alkalicoccobacillus porphyridii</name>
    <dbReference type="NCBI Taxonomy" id="2597270"/>
    <lineage>
        <taxon>Bacteria</taxon>
        <taxon>Bacillati</taxon>
        <taxon>Bacillota</taxon>
        <taxon>Bacilli</taxon>
        <taxon>Bacillales</taxon>
        <taxon>Bacillaceae</taxon>
        <taxon>Alkalicoccobacillus</taxon>
    </lineage>
</organism>
<keyword evidence="1" id="KW-1133">Transmembrane helix</keyword>
<keyword evidence="1" id="KW-0472">Membrane</keyword>
<dbReference type="EMBL" id="VLXZ01000010">
    <property type="protein sequence ID" value="TSB45582.1"/>
    <property type="molecule type" value="Genomic_DNA"/>
</dbReference>
<evidence type="ECO:0000313" key="3">
    <source>
        <dbReference type="Proteomes" id="UP000318521"/>
    </source>
</evidence>
<comment type="caution">
    <text evidence="2">The sequence shown here is derived from an EMBL/GenBank/DDBJ whole genome shotgun (WGS) entry which is preliminary data.</text>
</comment>
<name>A0A553ZVW8_9BACI</name>
<sequence>MEVLNWIFVGSKVRVIDSEEGGEAVKDATTKKILLYGLLFAPLFTGSLVLSSFIFGNGYSLLAISILAVISFGVFVTVQLAYRKLNQS</sequence>
<gene>
    <name evidence="2" type="ORF">FN960_15545</name>
</gene>
<evidence type="ECO:0000256" key="1">
    <source>
        <dbReference type="SAM" id="Phobius"/>
    </source>
</evidence>
<accession>A0A553ZVW8</accession>
<dbReference type="Proteomes" id="UP000318521">
    <property type="component" value="Unassembled WGS sequence"/>
</dbReference>
<keyword evidence="1" id="KW-0812">Transmembrane</keyword>
<feature type="transmembrane region" description="Helical" evidence="1">
    <location>
        <begin position="61"/>
        <end position="82"/>
    </location>
</feature>
<evidence type="ECO:0000313" key="2">
    <source>
        <dbReference type="EMBL" id="TSB45582.1"/>
    </source>
</evidence>
<reference evidence="2 3" key="1">
    <citation type="submission" date="2019-07" db="EMBL/GenBank/DDBJ databases">
        <authorList>
            <person name="Park Y.J."/>
            <person name="Jeong S.E."/>
            <person name="Jung H.S."/>
        </authorList>
    </citation>
    <scope>NUCLEOTIDE SEQUENCE [LARGE SCALE GENOMIC DNA]</scope>
    <source>
        <strain evidence="3">P16(2019)</strain>
    </source>
</reference>
<keyword evidence="3" id="KW-1185">Reference proteome</keyword>
<dbReference type="RefSeq" id="WP_143849771.1">
    <property type="nucleotide sequence ID" value="NZ_VLXZ01000010.1"/>
</dbReference>
<proteinExistence type="predicted"/>